<organism evidence="1 2">
    <name type="scientific">Streptomyces cylindrosporus</name>
    <dbReference type="NCBI Taxonomy" id="2927583"/>
    <lineage>
        <taxon>Bacteria</taxon>
        <taxon>Bacillati</taxon>
        <taxon>Actinomycetota</taxon>
        <taxon>Actinomycetes</taxon>
        <taxon>Kitasatosporales</taxon>
        <taxon>Streptomycetaceae</taxon>
        <taxon>Streptomyces</taxon>
    </lineage>
</organism>
<name>A0ABS9Y324_9ACTN</name>
<evidence type="ECO:0000313" key="1">
    <source>
        <dbReference type="EMBL" id="MCI3271394.1"/>
    </source>
</evidence>
<keyword evidence="2" id="KW-1185">Reference proteome</keyword>
<dbReference type="Proteomes" id="UP001165269">
    <property type="component" value="Unassembled WGS sequence"/>
</dbReference>
<sequence>MSQYTRFRFEGRRLWTTRGQRLASEGLRRGLEHVLAESRKIVPLEEGTLERSGRVDVDGLNGAVSYDTVYARRQHEELTWKHLPGRSAKYLEIPMNRERDVVLQLMAVPLRRWLRG</sequence>
<dbReference type="RefSeq" id="WP_242763903.1">
    <property type="nucleotide sequence ID" value="NZ_JALDAY010000003.1"/>
</dbReference>
<dbReference type="EMBL" id="JALDAY010000003">
    <property type="protein sequence ID" value="MCI3271394.1"/>
    <property type="molecule type" value="Genomic_DNA"/>
</dbReference>
<accession>A0ABS9Y324</accession>
<protein>
    <submittedName>
        <fullName evidence="1">Minor capsid protein</fullName>
    </submittedName>
</protein>
<reference evidence="1" key="1">
    <citation type="submission" date="2022-03" db="EMBL/GenBank/DDBJ databases">
        <title>Streptomyces 7R015 and 7R016 isolated from Barleria lupulina in Thailand.</title>
        <authorList>
            <person name="Kanchanasin P."/>
            <person name="Phongsopitanun W."/>
            <person name="Tanasupawat S."/>
        </authorList>
    </citation>
    <scope>NUCLEOTIDE SEQUENCE</scope>
    <source>
        <strain evidence="1">7R015</strain>
    </source>
</reference>
<comment type="caution">
    <text evidence="1">The sequence shown here is derived from an EMBL/GenBank/DDBJ whole genome shotgun (WGS) entry which is preliminary data.</text>
</comment>
<evidence type="ECO:0000313" key="2">
    <source>
        <dbReference type="Proteomes" id="UP001165269"/>
    </source>
</evidence>
<proteinExistence type="predicted"/>
<gene>
    <name evidence="1" type="ORF">MQP27_09755</name>
</gene>